<dbReference type="Pfam" id="PF00009">
    <property type="entry name" value="GTP_EFTU"/>
    <property type="match status" value="1"/>
</dbReference>
<dbReference type="InterPro" id="IPR044138">
    <property type="entry name" value="CysN_II"/>
</dbReference>
<dbReference type="InterPro" id="IPR009001">
    <property type="entry name" value="Transl_elong_EF1A/Init_IF2_C"/>
</dbReference>
<dbReference type="Proteomes" id="UP000593880">
    <property type="component" value="Chromosome"/>
</dbReference>
<comment type="function">
    <text evidence="2">APS kinase catalyzes the synthesis of activated sulfate.</text>
</comment>
<reference evidence="16" key="3">
    <citation type="submission" date="2022-12" db="EMBL/GenBank/DDBJ databases">
        <authorList>
            <person name="Sun Q."/>
            <person name="Zhou Y."/>
        </authorList>
    </citation>
    <scope>NUCLEOTIDE SEQUENCE</scope>
    <source>
        <strain evidence="16">CGMCC 1.15034</strain>
    </source>
</reference>
<evidence type="ECO:0000256" key="8">
    <source>
        <dbReference type="ARBA" id="ARBA00022741"/>
    </source>
</evidence>
<comment type="similarity">
    <text evidence="14">Belongs to the APS kinase family.</text>
</comment>
<dbReference type="InterPro" id="IPR059117">
    <property type="entry name" value="APS_kinase_dom"/>
</dbReference>
<comment type="similarity">
    <text evidence="3">In the C-terminal section; belongs to the APS kinase family.</text>
</comment>
<dbReference type="AlphaFoldDB" id="A0A410VG45"/>
<dbReference type="InterPro" id="IPR000795">
    <property type="entry name" value="T_Tr_GTP-bd_dom"/>
</dbReference>
<organism evidence="16 19">
    <name type="scientific">Bradyrhizobium guangdongense</name>
    <dbReference type="NCBI Taxonomy" id="1325090"/>
    <lineage>
        <taxon>Bacteria</taxon>
        <taxon>Pseudomonadati</taxon>
        <taxon>Pseudomonadota</taxon>
        <taxon>Alphaproteobacteria</taxon>
        <taxon>Hyphomicrobiales</taxon>
        <taxon>Nitrobacteraceae</taxon>
        <taxon>Bradyrhizobium</taxon>
    </lineage>
</organism>
<dbReference type="SUPFAM" id="SSF50465">
    <property type="entry name" value="EF-Tu/eEF-1alpha/eIF2-gamma C-terminal domain"/>
    <property type="match status" value="1"/>
</dbReference>
<evidence type="ECO:0000256" key="11">
    <source>
        <dbReference type="ARBA" id="ARBA00023268"/>
    </source>
</evidence>
<dbReference type="SUPFAM" id="SSF52540">
    <property type="entry name" value="P-loop containing nucleoside triphosphate hydrolases"/>
    <property type="match status" value="2"/>
</dbReference>
<dbReference type="EC" id="2.7.1.25" evidence="14"/>
<dbReference type="GO" id="GO:0004781">
    <property type="term" value="F:sulfate adenylyltransferase (ATP) activity"/>
    <property type="evidence" value="ECO:0007669"/>
    <property type="project" value="UniProtKB-EC"/>
</dbReference>
<keyword evidence="14" id="KW-0597">Phosphoprotein</keyword>
<dbReference type="GO" id="GO:0005524">
    <property type="term" value="F:ATP binding"/>
    <property type="evidence" value="ECO:0007669"/>
    <property type="project" value="UniProtKB-UniRule"/>
</dbReference>
<dbReference type="NCBIfam" id="TIGR00231">
    <property type="entry name" value="small_GTP"/>
    <property type="match status" value="1"/>
</dbReference>
<evidence type="ECO:0000256" key="6">
    <source>
        <dbReference type="ARBA" id="ARBA00022679"/>
    </source>
</evidence>
<keyword evidence="10" id="KW-0342">GTP-binding</keyword>
<accession>A0A410VG45</accession>
<dbReference type="InterPro" id="IPR050100">
    <property type="entry name" value="TRAFAC_GTPase_members"/>
</dbReference>
<dbReference type="EMBL" id="CP030057">
    <property type="protein sequence ID" value="QOZ59529.1"/>
    <property type="molecule type" value="Genomic_DNA"/>
</dbReference>
<dbReference type="GO" id="GO:0000103">
    <property type="term" value="P:sulfate assimilation"/>
    <property type="evidence" value="ECO:0007669"/>
    <property type="project" value="UniProtKB-UniRule"/>
</dbReference>
<keyword evidence="14 16" id="KW-0418">Kinase</keyword>
<comment type="subunit">
    <text evidence="5">Sulfate-activating enzymes, NodP and NodQ, may be physically associated.</text>
</comment>
<evidence type="ECO:0000256" key="7">
    <source>
        <dbReference type="ARBA" id="ARBA00022695"/>
    </source>
</evidence>
<dbReference type="CDD" id="cd04166">
    <property type="entry name" value="CysN_ATPS"/>
    <property type="match status" value="1"/>
</dbReference>
<dbReference type="InterPro" id="IPR009000">
    <property type="entry name" value="Transl_B-barrel_sf"/>
</dbReference>
<dbReference type="InterPro" id="IPR044139">
    <property type="entry name" value="CysN_NoDQ_III"/>
</dbReference>
<comment type="function">
    <text evidence="14">Catalyzes the synthesis of activated sulfate.</text>
</comment>
<evidence type="ECO:0000256" key="13">
    <source>
        <dbReference type="ARBA" id="ARBA00049370"/>
    </source>
</evidence>
<dbReference type="Gene3D" id="3.40.50.300">
    <property type="entry name" value="P-loop containing nucleotide triphosphate hydrolases"/>
    <property type="match status" value="2"/>
</dbReference>
<evidence type="ECO:0000256" key="14">
    <source>
        <dbReference type="HAMAP-Rule" id="MF_00065"/>
    </source>
</evidence>
<dbReference type="CDD" id="cd04095">
    <property type="entry name" value="CysN_NoDQ_III"/>
    <property type="match status" value="1"/>
</dbReference>
<reference evidence="17 18" key="2">
    <citation type="submission" date="2018-06" db="EMBL/GenBank/DDBJ databases">
        <title>Comparative genomics of rhizobia nodulating Arachis hypogaea in China.</title>
        <authorList>
            <person name="Li Y."/>
        </authorList>
    </citation>
    <scope>NUCLEOTIDE SEQUENCE [LARGE SCALE GENOMIC DNA]</scope>
    <source>
        <strain evidence="17 18">CCBAU 51658</strain>
    </source>
</reference>
<dbReference type="GO" id="GO:0003924">
    <property type="term" value="F:GTPase activity"/>
    <property type="evidence" value="ECO:0007669"/>
    <property type="project" value="InterPro"/>
</dbReference>
<dbReference type="CDD" id="cd03695">
    <property type="entry name" value="CysN_NodQ_II"/>
    <property type="match status" value="1"/>
</dbReference>
<proteinExistence type="inferred from homology"/>
<evidence type="ECO:0000313" key="16">
    <source>
        <dbReference type="EMBL" id="GGI33746.1"/>
    </source>
</evidence>
<dbReference type="GO" id="GO:0005525">
    <property type="term" value="F:GTP binding"/>
    <property type="evidence" value="ECO:0007669"/>
    <property type="project" value="UniProtKB-KW"/>
</dbReference>
<keyword evidence="6 14" id="KW-0808">Transferase</keyword>
<dbReference type="PRINTS" id="PR00315">
    <property type="entry name" value="ELONGATNFCT"/>
</dbReference>
<dbReference type="InterPro" id="IPR031157">
    <property type="entry name" value="G_TR_CS"/>
</dbReference>
<feature type="binding site" evidence="14">
    <location>
        <begin position="458"/>
        <end position="465"/>
    </location>
    <ligand>
        <name>ATP</name>
        <dbReference type="ChEBI" id="CHEBI:30616"/>
    </ligand>
</feature>
<dbReference type="OrthoDB" id="9804504at2"/>
<dbReference type="FunFam" id="3.40.50.300:FF:000119">
    <property type="entry name" value="Sulfate adenylyltransferase subunit 1"/>
    <property type="match status" value="1"/>
</dbReference>
<keyword evidence="18" id="KW-1185">Reference proteome</keyword>
<reference evidence="16" key="1">
    <citation type="journal article" date="2014" name="Int. J. Syst. Evol. Microbiol.">
        <title>Complete genome sequence of Corynebacterium casei LMG S-19264T (=DSM 44701T), isolated from a smear-ripened cheese.</title>
        <authorList>
            <consortium name="US DOE Joint Genome Institute (JGI-PGF)"/>
            <person name="Walter F."/>
            <person name="Albersmeier A."/>
            <person name="Kalinowski J."/>
            <person name="Ruckert C."/>
        </authorList>
    </citation>
    <scope>NUCLEOTIDE SEQUENCE</scope>
    <source>
        <strain evidence="16">CGMCC 1.15034</strain>
    </source>
</reference>
<dbReference type="CDD" id="cd02027">
    <property type="entry name" value="APSK"/>
    <property type="match status" value="1"/>
</dbReference>
<dbReference type="SUPFAM" id="SSF50447">
    <property type="entry name" value="Translation proteins"/>
    <property type="match status" value="1"/>
</dbReference>
<keyword evidence="11" id="KW-0511">Multifunctional enzyme</keyword>
<dbReference type="Pfam" id="PF22594">
    <property type="entry name" value="GTP-eEF1A_C"/>
    <property type="match status" value="1"/>
</dbReference>
<dbReference type="InterPro" id="IPR005225">
    <property type="entry name" value="Small_GTP-bd"/>
</dbReference>
<dbReference type="InterPro" id="IPR002891">
    <property type="entry name" value="APS"/>
</dbReference>
<dbReference type="InterPro" id="IPR027417">
    <property type="entry name" value="P-loop_NTPase"/>
</dbReference>
<evidence type="ECO:0000313" key="18">
    <source>
        <dbReference type="Proteomes" id="UP000593880"/>
    </source>
</evidence>
<dbReference type="InterPro" id="IPR041757">
    <property type="entry name" value="CysN_GTP-bd"/>
</dbReference>
<dbReference type="Gene3D" id="2.40.30.10">
    <property type="entry name" value="Translation factors"/>
    <property type="match status" value="2"/>
</dbReference>
<gene>
    <name evidence="14 17" type="primary">cysC</name>
    <name evidence="16" type="ORF">GCM10010987_75920</name>
    <name evidence="17" type="ORF">XH86_12890</name>
</gene>
<keyword evidence="8 14" id="KW-0547">Nucleotide-binding</keyword>
<evidence type="ECO:0000256" key="1">
    <source>
        <dbReference type="ARBA" id="ARBA00001823"/>
    </source>
</evidence>
<evidence type="ECO:0000259" key="15">
    <source>
        <dbReference type="PROSITE" id="PS51722"/>
    </source>
</evidence>
<comment type="function">
    <text evidence="12">Proposed to provide activated sulfate for transfer to Nod factor. ATP sulfurylase may be the GTPase, regulating ATP sulfurylase activity.</text>
</comment>
<sequence length="633" mass="68611">MFGACRAVPIGLVNKLAADQRVLKILTCGSVDDGKSTLIGRLLYEQRQIPDDELAALPIGADAVVDYSLLLDGLEPEREQGITIDVAYRYFRAADRHFIVADTPGHEQYVRNMITGASTSDLAILLVDARNGLTSQTFRHAHIVSIMGIRHVVLAVNKIDLVNFDAQVFQSICADFAKLAELLQFSDVAMIPVSALLGDNVSTRSSRMKWYEGPSLLQHLARTEVLEKAAIGFRMPVQLIVRSDGGPRGVAGTIASGQIAIGDKIVLLPSGRITSIKEISSAGRPVGRAEAREAVTLTLSDHVDVARGDVAAAPFDQPHVGSQFVAQIVWLGDETLHPGRSYLLKQGTRTVGVSITAIKYRVDVQTMAHEAAKDLRTNEIGVCNLITAAPLVFDSYADNATMGGLILIDRATNMTVAAGIVLHPLTRSTTIRPPALFVTKDARAHLKGHRPALLWLTGLSGAGKSTIANATEAKLNAMGVHTILLDGDCLRGGINKDLGFTETDRIENIRRAGEVSKLMLEAGLVVLCSFISPFAADRRMVRELMPDEFIEVFIDTPLETCIERDPKGLYRRALNGEIKNFTGISQAYEQPEHAEVTIRTDELTVEGAADHLVSELARRGIFDLSGKSGPRHE</sequence>
<dbReference type="Proteomes" id="UP000625079">
    <property type="component" value="Unassembled WGS sequence"/>
</dbReference>
<dbReference type="GO" id="GO:0070814">
    <property type="term" value="P:hydrogen sulfide biosynthetic process"/>
    <property type="evidence" value="ECO:0007669"/>
    <property type="project" value="UniProtKB-UniRule"/>
</dbReference>
<comment type="catalytic activity">
    <reaction evidence="13">
        <text>sulfate + ATP + H(+) = adenosine 5'-phosphosulfate + diphosphate</text>
        <dbReference type="Rhea" id="RHEA:18133"/>
        <dbReference type="ChEBI" id="CHEBI:15378"/>
        <dbReference type="ChEBI" id="CHEBI:16189"/>
        <dbReference type="ChEBI" id="CHEBI:30616"/>
        <dbReference type="ChEBI" id="CHEBI:33019"/>
        <dbReference type="ChEBI" id="CHEBI:58243"/>
        <dbReference type="EC" id="2.7.7.4"/>
    </reaction>
</comment>
<comment type="catalytic activity">
    <reaction evidence="1 14">
        <text>adenosine 5'-phosphosulfate + ATP = 3'-phosphoadenylyl sulfate + ADP + H(+)</text>
        <dbReference type="Rhea" id="RHEA:24152"/>
        <dbReference type="ChEBI" id="CHEBI:15378"/>
        <dbReference type="ChEBI" id="CHEBI:30616"/>
        <dbReference type="ChEBI" id="CHEBI:58243"/>
        <dbReference type="ChEBI" id="CHEBI:58339"/>
        <dbReference type="ChEBI" id="CHEBI:456216"/>
        <dbReference type="EC" id="2.7.1.25"/>
    </reaction>
</comment>
<evidence type="ECO:0000256" key="9">
    <source>
        <dbReference type="ARBA" id="ARBA00022840"/>
    </source>
</evidence>
<evidence type="ECO:0000256" key="10">
    <source>
        <dbReference type="ARBA" id="ARBA00023134"/>
    </source>
</evidence>
<evidence type="ECO:0000313" key="17">
    <source>
        <dbReference type="EMBL" id="QOZ59529.1"/>
    </source>
</evidence>
<dbReference type="InterPro" id="IPR054696">
    <property type="entry name" value="GTP-eEF1A_C"/>
</dbReference>
<comment type="similarity">
    <text evidence="4">In the N-terminal section; belongs to the TRAFAC class translation factor GTPase superfamily. Classic translation factor GTPase family. CysN/NodQ subfamily.</text>
</comment>
<dbReference type="GO" id="GO:0004020">
    <property type="term" value="F:adenylylsulfate kinase activity"/>
    <property type="evidence" value="ECO:0007669"/>
    <property type="project" value="UniProtKB-UniRule"/>
</dbReference>
<evidence type="ECO:0000256" key="3">
    <source>
        <dbReference type="ARBA" id="ARBA00005438"/>
    </source>
</evidence>
<dbReference type="NCBIfam" id="TIGR02034">
    <property type="entry name" value="CysN"/>
    <property type="match status" value="1"/>
</dbReference>
<dbReference type="PROSITE" id="PS00301">
    <property type="entry name" value="G_TR_1"/>
    <property type="match status" value="1"/>
</dbReference>
<dbReference type="NCBIfam" id="NF003013">
    <property type="entry name" value="PRK03846.1"/>
    <property type="match status" value="1"/>
</dbReference>
<evidence type="ECO:0000256" key="4">
    <source>
        <dbReference type="ARBA" id="ARBA00007237"/>
    </source>
</evidence>
<feature type="active site" description="Phosphoserine intermediate" evidence="14">
    <location>
        <position position="532"/>
    </location>
</feature>
<name>A0A410VG45_9BRAD</name>
<dbReference type="NCBIfam" id="TIGR00455">
    <property type="entry name" value="apsK"/>
    <property type="match status" value="1"/>
</dbReference>
<evidence type="ECO:0000313" key="19">
    <source>
        <dbReference type="Proteomes" id="UP000625079"/>
    </source>
</evidence>
<dbReference type="Pfam" id="PF01583">
    <property type="entry name" value="APS_kinase"/>
    <property type="match status" value="1"/>
</dbReference>
<dbReference type="PROSITE" id="PS51722">
    <property type="entry name" value="G_TR_2"/>
    <property type="match status" value="1"/>
</dbReference>
<keyword evidence="7" id="KW-0548">Nucleotidyltransferase</keyword>
<dbReference type="InterPro" id="IPR011779">
    <property type="entry name" value="SO4_adenylTrfase_lsu"/>
</dbReference>
<keyword evidence="9 14" id="KW-0067">ATP-binding</keyword>
<feature type="domain" description="Tr-type G" evidence="15">
    <location>
        <begin position="20"/>
        <end position="227"/>
    </location>
</feature>
<dbReference type="HAMAP" id="MF_00065">
    <property type="entry name" value="Adenylyl_sulf_kinase"/>
    <property type="match status" value="1"/>
</dbReference>
<dbReference type="NCBIfam" id="NF004035">
    <property type="entry name" value="PRK05506.1"/>
    <property type="match status" value="1"/>
</dbReference>
<dbReference type="EMBL" id="BMHC01000033">
    <property type="protein sequence ID" value="GGI33746.1"/>
    <property type="molecule type" value="Genomic_DNA"/>
</dbReference>
<dbReference type="PANTHER" id="PTHR23115">
    <property type="entry name" value="TRANSLATION FACTOR"/>
    <property type="match status" value="1"/>
</dbReference>
<protein>
    <recommendedName>
        <fullName evidence="14">Adenylyl-sulfate kinase</fullName>
        <ecNumber evidence="14">2.7.1.25</ecNumber>
    </recommendedName>
    <alternativeName>
        <fullName evidence="14">APS kinase</fullName>
    </alternativeName>
    <alternativeName>
        <fullName evidence="14">ATP adenosine-5'-phosphosulfate 3'-phosphotransferase</fullName>
    </alternativeName>
    <alternativeName>
        <fullName evidence="14">Adenosine-5'-phosphosulfate kinase</fullName>
    </alternativeName>
</protein>
<evidence type="ECO:0000256" key="2">
    <source>
        <dbReference type="ARBA" id="ARBA00002357"/>
    </source>
</evidence>
<comment type="pathway">
    <text evidence="14">Sulfur metabolism; hydrogen sulfide biosynthesis; sulfite from sulfate: step 2/3.</text>
</comment>
<evidence type="ECO:0000256" key="5">
    <source>
        <dbReference type="ARBA" id="ARBA00011760"/>
    </source>
</evidence>
<evidence type="ECO:0000256" key="12">
    <source>
        <dbReference type="ARBA" id="ARBA00024872"/>
    </source>
</evidence>